<dbReference type="GO" id="GO:0005829">
    <property type="term" value="C:cytosol"/>
    <property type="evidence" value="ECO:0007669"/>
    <property type="project" value="TreeGrafter"/>
</dbReference>
<dbReference type="InterPro" id="IPR050164">
    <property type="entry name" value="Peptidase_C19"/>
</dbReference>
<evidence type="ECO:0000256" key="1">
    <source>
        <dbReference type="ARBA" id="ARBA00000707"/>
    </source>
</evidence>
<accession>A0A2P6NC67</accession>
<gene>
    <name evidence="9" type="ORF">PROFUN_10911</name>
</gene>
<keyword evidence="4" id="KW-0645">Protease</keyword>
<dbReference type="InterPro" id="IPR038765">
    <property type="entry name" value="Papain-like_cys_pep_sf"/>
</dbReference>
<dbReference type="InterPro" id="IPR018200">
    <property type="entry name" value="USP_CS"/>
</dbReference>
<reference evidence="9 10" key="1">
    <citation type="journal article" date="2018" name="Genome Biol. Evol.">
        <title>Multiple Roots of Fruiting Body Formation in Amoebozoa.</title>
        <authorList>
            <person name="Hillmann F."/>
            <person name="Forbes G."/>
            <person name="Novohradska S."/>
            <person name="Ferling I."/>
            <person name="Riege K."/>
            <person name="Groth M."/>
            <person name="Westermann M."/>
            <person name="Marz M."/>
            <person name="Spaller T."/>
            <person name="Winckler T."/>
            <person name="Schaap P."/>
            <person name="Glockner G."/>
        </authorList>
    </citation>
    <scope>NUCLEOTIDE SEQUENCE [LARGE SCALE GENOMIC DNA]</scope>
    <source>
        <strain evidence="9 10">Jena</strain>
    </source>
</reference>
<dbReference type="GO" id="GO:0006508">
    <property type="term" value="P:proteolysis"/>
    <property type="evidence" value="ECO:0007669"/>
    <property type="project" value="UniProtKB-KW"/>
</dbReference>
<dbReference type="EMBL" id="MDYQ01000122">
    <property type="protein sequence ID" value="PRP81549.1"/>
    <property type="molecule type" value="Genomic_DNA"/>
</dbReference>
<feature type="domain" description="USP" evidence="8">
    <location>
        <begin position="8"/>
        <end position="377"/>
    </location>
</feature>
<sequence>MDTPAQKKGMSNAGNTCFFNCMAQSLLHLLKFRAYLNGISESVGTDDKYLHSILSQLNKELTDTSNESPYINSLSIINRMKQFPELKKFLNGFQQDAHEFQTAVLTKLDSYLSNHHPKAEIPFSFLPSMKMCTPQIVKIQRKPSLPLKAGLRCPLEGQMISTLKCQHCEYANWTCFPFTDIALSVHDAFTAGDVKEYLKAHTERESISDWKCDKCLRIGAFKQLQILRQPDVLCLYFRRSVVDTRGASFKINTHINFPTKLSLEPYCANFGAKETKASDSSFKKTAAPVDTLSLMGGNKMFEQPIQSNSNSSKREPEDGPYTLSSVIEHVGATNQGHYMVYLKGTKGGWHISDCDVRKVELSEIHNANASMLFYSKKKPVKKVQGKKSK</sequence>
<dbReference type="GO" id="GO:0004843">
    <property type="term" value="F:cysteine-type deubiquitinase activity"/>
    <property type="evidence" value="ECO:0007669"/>
    <property type="project" value="UniProtKB-EC"/>
</dbReference>
<dbReference type="STRING" id="1890364.A0A2P6NC67"/>
<keyword evidence="10" id="KW-1185">Reference proteome</keyword>
<evidence type="ECO:0000256" key="5">
    <source>
        <dbReference type="ARBA" id="ARBA00022786"/>
    </source>
</evidence>
<protein>
    <recommendedName>
        <fullName evidence="3">ubiquitinyl hydrolase 1</fullName>
        <ecNumber evidence="3">3.4.19.12</ecNumber>
    </recommendedName>
</protein>
<dbReference type="PANTHER" id="PTHR24006:SF888">
    <property type="entry name" value="UBIQUITIN CARBOXYL-TERMINAL HYDROLASE 30"/>
    <property type="match status" value="1"/>
</dbReference>
<name>A0A2P6NC67_9EUKA</name>
<evidence type="ECO:0000256" key="7">
    <source>
        <dbReference type="ARBA" id="ARBA00022807"/>
    </source>
</evidence>
<dbReference type="Pfam" id="PF00443">
    <property type="entry name" value="UCH"/>
    <property type="match status" value="1"/>
</dbReference>
<dbReference type="PANTHER" id="PTHR24006">
    <property type="entry name" value="UBIQUITIN CARBOXYL-TERMINAL HYDROLASE"/>
    <property type="match status" value="1"/>
</dbReference>
<dbReference type="InterPro" id="IPR001394">
    <property type="entry name" value="Peptidase_C19_UCH"/>
</dbReference>
<dbReference type="InParanoid" id="A0A2P6NC67"/>
<organism evidence="9 10">
    <name type="scientific">Planoprotostelium fungivorum</name>
    <dbReference type="NCBI Taxonomy" id="1890364"/>
    <lineage>
        <taxon>Eukaryota</taxon>
        <taxon>Amoebozoa</taxon>
        <taxon>Evosea</taxon>
        <taxon>Variosea</taxon>
        <taxon>Cavosteliida</taxon>
        <taxon>Cavosteliaceae</taxon>
        <taxon>Planoprotostelium</taxon>
    </lineage>
</organism>
<proteinExistence type="inferred from homology"/>
<dbReference type="GO" id="GO:0016579">
    <property type="term" value="P:protein deubiquitination"/>
    <property type="evidence" value="ECO:0007669"/>
    <property type="project" value="InterPro"/>
</dbReference>
<dbReference type="GO" id="GO:0005634">
    <property type="term" value="C:nucleus"/>
    <property type="evidence" value="ECO:0007669"/>
    <property type="project" value="TreeGrafter"/>
</dbReference>
<evidence type="ECO:0000256" key="4">
    <source>
        <dbReference type="ARBA" id="ARBA00022670"/>
    </source>
</evidence>
<dbReference type="Proteomes" id="UP000241769">
    <property type="component" value="Unassembled WGS sequence"/>
</dbReference>
<evidence type="ECO:0000256" key="6">
    <source>
        <dbReference type="ARBA" id="ARBA00022801"/>
    </source>
</evidence>
<keyword evidence="7" id="KW-0788">Thiol protease</keyword>
<dbReference type="SUPFAM" id="SSF54001">
    <property type="entry name" value="Cysteine proteinases"/>
    <property type="match status" value="1"/>
</dbReference>
<dbReference type="Gene3D" id="3.90.70.10">
    <property type="entry name" value="Cysteine proteinases"/>
    <property type="match status" value="1"/>
</dbReference>
<comment type="catalytic activity">
    <reaction evidence="1">
        <text>Thiol-dependent hydrolysis of ester, thioester, amide, peptide and isopeptide bonds formed by the C-terminal Gly of ubiquitin (a 76-residue protein attached to proteins as an intracellular targeting signal).</text>
        <dbReference type="EC" id="3.4.19.12"/>
    </reaction>
</comment>
<evidence type="ECO:0000313" key="10">
    <source>
        <dbReference type="Proteomes" id="UP000241769"/>
    </source>
</evidence>
<comment type="similarity">
    <text evidence="2">Belongs to the peptidase C19 family.</text>
</comment>
<evidence type="ECO:0000313" key="9">
    <source>
        <dbReference type="EMBL" id="PRP81549.1"/>
    </source>
</evidence>
<dbReference type="PROSITE" id="PS50235">
    <property type="entry name" value="USP_3"/>
    <property type="match status" value="1"/>
</dbReference>
<keyword evidence="5" id="KW-0833">Ubl conjugation pathway</keyword>
<dbReference type="EC" id="3.4.19.12" evidence="3"/>
<dbReference type="OrthoDB" id="2248014at2759"/>
<dbReference type="AlphaFoldDB" id="A0A2P6NC67"/>
<comment type="caution">
    <text evidence="9">The sequence shown here is derived from an EMBL/GenBank/DDBJ whole genome shotgun (WGS) entry which is preliminary data.</text>
</comment>
<evidence type="ECO:0000256" key="3">
    <source>
        <dbReference type="ARBA" id="ARBA00012759"/>
    </source>
</evidence>
<keyword evidence="6 9" id="KW-0378">Hydrolase</keyword>
<dbReference type="PROSITE" id="PS00973">
    <property type="entry name" value="USP_2"/>
    <property type="match status" value="1"/>
</dbReference>
<evidence type="ECO:0000256" key="2">
    <source>
        <dbReference type="ARBA" id="ARBA00009085"/>
    </source>
</evidence>
<dbReference type="InterPro" id="IPR028889">
    <property type="entry name" value="USP"/>
</dbReference>
<evidence type="ECO:0000259" key="8">
    <source>
        <dbReference type="PROSITE" id="PS50235"/>
    </source>
</evidence>